<feature type="domain" description="Ketoreductase" evidence="4">
    <location>
        <begin position="10"/>
        <end position="202"/>
    </location>
</feature>
<gene>
    <name evidence="5" type="ORF">B0I36DRAFT_260100</name>
</gene>
<dbReference type="AlphaFoldDB" id="A0A9P9BU70"/>
<dbReference type="CDD" id="cd05233">
    <property type="entry name" value="SDR_c"/>
    <property type="match status" value="1"/>
</dbReference>
<evidence type="ECO:0000256" key="3">
    <source>
        <dbReference type="ARBA" id="ARBA00023002"/>
    </source>
</evidence>
<dbReference type="GO" id="GO:0016616">
    <property type="term" value="F:oxidoreductase activity, acting on the CH-OH group of donors, NAD or NADP as acceptor"/>
    <property type="evidence" value="ECO:0007669"/>
    <property type="project" value="UniProtKB-ARBA"/>
</dbReference>
<dbReference type="PROSITE" id="PS00061">
    <property type="entry name" value="ADH_SHORT"/>
    <property type="match status" value="1"/>
</dbReference>
<dbReference type="PROSITE" id="PS51257">
    <property type="entry name" value="PROKAR_LIPOPROTEIN"/>
    <property type="match status" value="1"/>
</dbReference>
<evidence type="ECO:0000259" key="4">
    <source>
        <dbReference type="SMART" id="SM00822"/>
    </source>
</evidence>
<comment type="similarity">
    <text evidence="1">Belongs to the short-chain dehydrogenases/reductases (SDR) family.</text>
</comment>
<dbReference type="GO" id="GO:0006633">
    <property type="term" value="P:fatty acid biosynthetic process"/>
    <property type="evidence" value="ECO:0007669"/>
    <property type="project" value="TreeGrafter"/>
</dbReference>
<dbReference type="GeneID" id="70180660"/>
<dbReference type="OrthoDB" id="417891at2759"/>
<evidence type="ECO:0000313" key="5">
    <source>
        <dbReference type="EMBL" id="KAH7040706.1"/>
    </source>
</evidence>
<dbReference type="EMBL" id="JAGTJQ010000001">
    <property type="protein sequence ID" value="KAH7040706.1"/>
    <property type="molecule type" value="Genomic_DNA"/>
</dbReference>
<name>A0A9P9BU70_9PEZI</name>
<comment type="caution">
    <text evidence="5">The sequence shown here is derived from an EMBL/GenBank/DDBJ whole genome shotgun (WGS) entry which is preliminary data.</text>
</comment>
<keyword evidence="2" id="KW-0521">NADP</keyword>
<dbReference type="Proteomes" id="UP000756346">
    <property type="component" value="Unassembled WGS sequence"/>
</dbReference>
<dbReference type="SUPFAM" id="SSF51735">
    <property type="entry name" value="NAD(P)-binding Rossmann-fold domains"/>
    <property type="match status" value="1"/>
</dbReference>
<dbReference type="PRINTS" id="PR00081">
    <property type="entry name" value="GDHRDH"/>
</dbReference>
<organism evidence="5 6">
    <name type="scientific">Microdochium trichocladiopsis</name>
    <dbReference type="NCBI Taxonomy" id="1682393"/>
    <lineage>
        <taxon>Eukaryota</taxon>
        <taxon>Fungi</taxon>
        <taxon>Dikarya</taxon>
        <taxon>Ascomycota</taxon>
        <taxon>Pezizomycotina</taxon>
        <taxon>Sordariomycetes</taxon>
        <taxon>Xylariomycetidae</taxon>
        <taxon>Xylariales</taxon>
        <taxon>Microdochiaceae</taxon>
        <taxon>Microdochium</taxon>
    </lineage>
</organism>
<keyword evidence="6" id="KW-1185">Reference proteome</keyword>
<dbReference type="RefSeq" id="XP_046018761.1">
    <property type="nucleotide sequence ID" value="XM_046151114.1"/>
</dbReference>
<evidence type="ECO:0000256" key="2">
    <source>
        <dbReference type="ARBA" id="ARBA00022857"/>
    </source>
</evidence>
<dbReference type="InterPro" id="IPR020904">
    <property type="entry name" value="Sc_DH/Rdtase_CS"/>
</dbReference>
<proteinExistence type="inferred from homology"/>
<evidence type="ECO:0000313" key="6">
    <source>
        <dbReference type="Proteomes" id="UP000756346"/>
    </source>
</evidence>
<dbReference type="PANTHER" id="PTHR42760:SF127">
    <property type="entry name" value="3-KETOACYL-ACYL CARRIER PROTEIN REDUCTASE-RELATED"/>
    <property type="match status" value="1"/>
</dbReference>
<dbReference type="FunFam" id="3.40.50.720:FF:000173">
    <property type="entry name" value="3-oxoacyl-[acyl-carrier protein] reductase"/>
    <property type="match status" value="1"/>
</dbReference>
<dbReference type="InterPro" id="IPR057326">
    <property type="entry name" value="KR_dom"/>
</dbReference>
<keyword evidence="3" id="KW-0560">Oxidoreductase</keyword>
<reference evidence="5" key="1">
    <citation type="journal article" date="2021" name="Nat. Commun.">
        <title>Genetic determinants of endophytism in the Arabidopsis root mycobiome.</title>
        <authorList>
            <person name="Mesny F."/>
            <person name="Miyauchi S."/>
            <person name="Thiergart T."/>
            <person name="Pickel B."/>
            <person name="Atanasova L."/>
            <person name="Karlsson M."/>
            <person name="Huettel B."/>
            <person name="Barry K.W."/>
            <person name="Haridas S."/>
            <person name="Chen C."/>
            <person name="Bauer D."/>
            <person name="Andreopoulos W."/>
            <person name="Pangilinan J."/>
            <person name="LaButti K."/>
            <person name="Riley R."/>
            <person name="Lipzen A."/>
            <person name="Clum A."/>
            <person name="Drula E."/>
            <person name="Henrissat B."/>
            <person name="Kohler A."/>
            <person name="Grigoriev I.V."/>
            <person name="Martin F.M."/>
            <person name="Hacquard S."/>
        </authorList>
    </citation>
    <scope>NUCLEOTIDE SEQUENCE</scope>
    <source>
        <strain evidence="5">MPI-CAGE-CH-0230</strain>
    </source>
</reference>
<dbReference type="PANTHER" id="PTHR42760">
    <property type="entry name" value="SHORT-CHAIN DEHYDROGENASES/REDUCTASES FAMILY MEMBER"/>
    <property type="match status" value="1"/>
</dbReference>
<dbReference type="Gene3D" id="3.40.50.720">
    <property type="entry name" value="NAD(P)-binding Rossmann-like Domain"/>
    <property type="match status" value="1"/>
</dbReference>
<dbReference type="Pfam" id="PF13561">
    <property type="entry name" value="adh_short_C2"/>
    <property type="match status" value="1"/>
</dbReference>
<evidence type="ECO:0000256" key="1">
    <source>
        <dbReference type="ARBA" id="ARBA00006484"/>
    </source>
</evidence>
<protein>
    <submittedName>
        <fullName evidence="5">3-oxoacyl-reductase</fullName>
    </submittedName>
</protein>
<sequence>MSVDNRVARRLALVTGASGGIGAACARALWEEGASLALTYLSHQESVDALAKELSASGTDNRRRITKHKVDTSSVEALEKLFAEIREQHGQDAPDILVSNAGYGKRLPGILDVTYDEFDFTLDVNLKASFVLSKLSIPYMEAQGWGRIVFVSSIAAIGGGINACHYAASKAGLSGMMKNLARKHAKSGITVNDVAPAMIGETGMIPNAEFVVGTSGDVRNIPVGRLGTPEECANVVMMFCKTGYLTGQSILLSGGLT</sequence>
<dbReference type="InterPro" id="IPR036291">
    <property type="entry name" value="NAD(P)-bd_dom_sf"/>
</dbReference>
<dbReference type="GO" id="GO:0048038">
    <property type="term" value="F:quinone binding"/>
    <property type="evidence" value="ECO:0007669"/>
    <property type="project" value="TreeGrafter"/>
</dbReference>
<dbReference type="PRINTS" id="PR00080">
    <property type="entry name" value="SDRFAMILY"/>
</dbReference>
<dbReference type="SMART" id="SM00822">
    <property type="entry name" value="PKS_KR"/>
    <property type="match status" value="1"/>
</dbReference>
<accession>A0A9P9BU70</accession>
<dbReference type="InterPro" id="IPR002347">
    <property type="entry name" value="SDR_fam"/>
</dbReference>